<name>A0A0S3SQS6_PHAAN</name>
<protein>
    <submittedName>
        <fullName evidence="1">Uncharacterized protein</fullName>
    </submittedName>
</protein>
<organism evidence="1 2">
    <name type="scientific">Vigna angularis var. angularis</name>
    <dbReference type="NCBI Taxonomy" id="157739"/>
    <lineage>
        <taxon>Eukaryota</taxon>
        <taxon>Viridiplantae</taxon>
        <taxon>Streptophyta</taxon>
        <taxon>Embryophyta</taxon>
        <taxon>Tracheophyta</taxon>
        <taxon>Spermatophyta</taxon>
        <taxon>Magnoliopsida</taxon>
        <taxon>eudicotyledons</taxon>
        <taxon>Gunneridae</taxon>
        <taxon>Pentapetalae</taxon>
        <taxon>rosids</taxon>
        <taxon>fabids</taxon>
        <taxon>Fabales</taxon>
        <taxon>Fabaceae</taxon>
        <taxon>Papilionoideae</taxon>
        <taxon>50 kb inversion clade</taxon>
        <taxon>NPAAA clade</taxon>
        <taxon>indigoferoid/millettioid clade</taxon>
        <taxon>Phaseoleae</taxon>
        <taxon>Vigna</taxon>
    </lineage>
</organism>
<dbReference type="Proteomes" id="UP000291084">
    <property type="component" value="Chromosome 8"/>
</dbReference>
<gene>
    <name evidence="1" type="primary">Vigan.08G186200</name>
    <name evidence="1" type="ORF">VIGAN_08186200</name>
</gene>
<keyword evidence="2" id="KW-1185">Reference proteome</keyword>
<proteinExistence type="predicted"/>
<dbReference type="EMBL" id="AP015041">
    <property type="protein sequence ID" value="BAT95186.1"/>
    <property type="molecule type" value="Genomic_DNA"/>
</dbReference>
<sequence>RNVEEILKHRILKYFKIQELELFRYIESYGIPRETKKLLPHSPPGHSPLRPHSPLLTSKWMIIAKEKACNKHNNKQTRVS</sequence>
<reference evidence="1 2" key="1">
    <citation type="journal article" date="2015" name="Sci. Rep.">
        <title>The power of single molecule real-time sequencing technology in the de novo assembly of a eukaryotic genome.</title>
        <authorList>
            <person name="Sakai H."/>
            <person name="Naito K."/>
            <person name="Ogiso-Tanaka E."/>
            <person name="Takahashi Y."/>
            <person name="Iseki K."/>
            <person name="Muto C."/>
            <person name="Satou K."/>
            <person name="Teruya K."/>
            <person name="Shiroma A."/>
            <person name="Shimoji M."/>
            <person name="Hirano T."/>
            <person name="Itoh T."/>
            <person name="Kaga A."/>
            <person name="Tomooka N."/>
        </authorList>
    </citation>
    <scope>NUCLEOTIDE SEQUENCE [LARGE SCALE GENOMIC DNA]</scope>
    <source>
        <strain evidence="2">cv. Shumari</strain>
    </source>
</reference>
<feature type="non-terminal residue" evidence="1">
    <location>
        <position position="1"/>
    </location>
</feature>
<accession>A0A0S3SQS6</accession>
<evidence type="ECO:0000313" key="2">
    <source>
        <dbReference type="Proteomes" id="UP000291084"/>
    </source>
</evidence>
<dbReference type="AlphaFoldDB" id="A0A0S3SQS6"/>
<evidence type="ECO:0000313" key="1">
    <source>
        <dbReference type="EMBL" id="BAT95186.1"/>
    </source>
</evidence>